<reference evidence="1" key="1">
    <citation type="submission" date="2021-05" db="EMBL/GenBank/DDBJ databases">
        <authorList>
            <person name="Stam R."/>
        </authorList>
    </citation>
    <scope>NUCLEOTIDE SEQUENCE</scope>
    <source>
        <strain evidence="1">CS162</strain>
    </source>
</reference>
<dbReference type="RefSeq" id="XP_043163563.1">
    <property type="nucleotide sequence ID" value="XM_043307628.1"/>
</dbReference>
<dbReference type="GeneID" id="67015062"/>
<sequence>MKWMEDYINAVDAHKALDNEPYSNWVSSSHIFTKSTGETISGGAASWTTLGKELYTPFASHLHDPFLLLCWENEEGWEMFGAATLYWNLAVSGDGQKVKDRKGREWDGAGPASFKSTYVRQDGEIRLAGTQIFADQTGAMRTMLKRGMLKREDLLK</sequence>
<keyword evidence="2" id="KW-1185">Reference proteome</keyword>
<dbReference type="EMBL" id="CAJRGZ010000006">
    <property type="protein sequence ID" value="CAG5137076.1"/>
    <property type="molecule type" value="Genomic_DNA"/>
</dbReference>
<dbReference type="Proteomes" id="UP000676310">
    <property type="component" value="Unassembled WGS sequence"/>
</dbReference>
<dbReference type="AlphaFoldDB" id="A0A8J2HQR8"/>
<gene>
    <name evidence="1" type="ORF">ALTATR162_LOCUS35</name>
</gene>
<evidence type="ECO:0000313" key="1">
    <source>
        <dbReference type="EMBL" id="CAG5137076.1"/>
    </source>
</evidence>
<dbReference type="OrthoDB" id="5271918at2759"/>
<evidence type="ECO:0000313" key="2">
    <source>
        <dbReference type="Proteomes" id="UP000676310"/>
    </source>
</evidence>
<comment type="caution">
    <text evidence="1">The sequence shown here is derived from an EMBL/GenBank/DDBJ whole genome shotgun (WGS) entry which is preliminary data.</text>
</comment>
<protein>
    <submittedName>
        <fullName evidence="1">Uncharacterized protein</fullName>
    </submittedName>
</protein>
<name>A0A8J2HQR8_9PLEO</name>
<organism evidence="1 2">
    <name type="scientific">Alternaria atra</name>
    <dbReference type="NCBI Taxonomy" id="119953"/>
    <lineage>
        <taxon>Eukaryota</taxon>
        <taxon>Fungi</taxon>
        <taxon>Dikarya</taxon>
        <taxon>Ascomycota</taxon>
        <taxon>Pezizomycotina</taxon>
        <taxon>Dothideomycetes</taxon>
        <taxon>Pleosporomycetidae</taxon>
        <taxon>Pleosporales</taxon>
        <taxon>Pleosporineae</taxon>
        <taxon>Pleosporaceae</taxon>
        <taxon>Alternaria</taxon>
        <taxon>Alternaria sect. Ulocladioides</taxon>
    </lineage>
</organism>
<proteinExistence type="predicted"/>
<accession>A0A8J2HQR8</accession>